<feature type="transmembrane region" description="Helical" evidence="1">
    <location>
        <begin position="29"/>
        <end position="47"/>
    </location>
</feature>
<dbReference type="InterPro" id="IPR050445">
    <property type="entry name" value="Bact_polysacc_biosynth/exp"/>
</dbReference>
<dbReference type="InterPro" id="IPR027417">
    <property type="entry name" value="P-loop_NTPase"/>
</dbReference>
<accession>A0A918FDV0</accession>
<dbReference type="SUPFAM" id="SSF52540">
    <property type="entry name" value="P-loop containing nucleoside triphosphate hydrolases"/>
    <property type="match status" value="1"/>
</dbReference>
<dbReference type="PANTHER" id="PTHR32309:SF31">
    <property type="entry name" value="CAPSULAR EXOPOLYSACCHARIDE FAMILY"/>
    <property type="match status" value="1"/>
</dbReference>
<feature type="transmembrane region" description="Helical" evidence="1">
    <location>
        <begin position="235"/>
        <end position="253"/>
    </location>
</feature>
<sequence length="526" mass="55688">MTGPTPFDDRYDEPDQLRDQLRRILRHRFLIALGILLGVFGGLVLSVQRAHTYTATSEVLVRSTTDPFGTVGVAADNQVSMSTEQRIASSADVAQRAAYILDRPGSQAGTLGARVRVTNPQKSQVLRFEFTADSPQRAARGANAFAEAYLDDRKDRNDAAVERATRALDEQIDVLNQRLARDKLDRVAAKPAVQNQLYNLQKRVLDIRSRDTDGGDVVRKATAPDLPVGPGLRTLLGLGLVCGLLLGIVLAWVRSALDNRVRSVGEAQAALRAPVLGILPSDDGGDDALLTVGRTDAPRTEAYRALAFRVRQISGPAGPGQVLVVAPRRAGVAEEVAANLAAALAEDGGEVLLVDTAPDTSGLAAQLPLMPYEAPTLEEAFLPPGSVLVDAGVAGRLAFAAGGTGSHNTAAGATGADRVLSEPGSSTVVVTGPFLTHADALAVAQRVDGVLVVTGLDGTRRDDLRQMQELIGCSGGRLLGAVLDAGRPRRRLRALRRRPKYGPASRADQAAMELPAQDGTFTISRR</sequence>
<reference evidence="2" key="2">
    <citation type="submission" date="2020-09" db="EMBL/GenBank/DDBJ databases">
        <authorList>
            <person name="Sun Q."/>
            <person name="Ohkuma M."/>
        </authorList>
    </citation>
    <scope>NUCLEOTIDE SEQUENCE</scope>
    <source>
        <strain evidence="2">JCM 4346</strain>
    </source>
</reference>
<proteinExistence type="predicted"/>
<dbReference type="RefSeq" id="WP_189940712.1">
    <property type="nucleotide sequence ID" value="NZ_BMSX01000015.1"/>
</dbReference>
<keyword evidence="1" id="KW-0472">Membrane</keyword>
<organism evidence="2 3">
    <name type="scientific">Streptomyces aurantiogriseus</name>
    <dbReference type="NCBI Taxonomy" id="66870"/>
    <lineage>
        <taxon>Bacteria</taxon>
        <taxon>Bacillati</taxon>
        <taxon>Actinomycetota</taxon>
        <taxon>Actinomycetes</taxon>
        <taxon>Kitasatosporales</taxon>
        <taxon>Streptomycetaceae</taxon>
        <taxon>Streptomyces</taxon>
    </lineage>
</organism>
<evidence type="ECO:0000313" key="2">
    <source>
        <dbReference type="EMBL" id="GGR34292.1"/>
    </source>
</evidence>
<dbReference type="AlphaFoldDB" id="A0A918FDV0"/>
<keyword evidence="1" id="KW-1133">Transmembrane helix</keyword>
<dbReference type="PANTHER" id="PTHR32309">
    <property type="entry name" value="TYROSINE-PROTEIN KINASE"/>
    <property type="match status" value="1"/>
</dbReference>
<dbReference type="Gene3D" id="3.40.50.300">
    <property type="entry name" value="P-loop containing nucleotide triphosphate hydrolases"/>
    <property type="match status" value="1"/>
</dbReference>
<evidence type="ECO:0000256" key="1">
    <source>
        <dbReference type="SAM" id="Phobius"/>
    </source>
</evidence>
<dbReference type="EMBL" id="BMSX01000015">
    <property type="protein sequence ID" value="GGR34292.1"/>
    <property type="molecule type" value="Genomic_DNA"/>
</dbReference>
<keyword evidence="1" id="KW-0812">Transmembrane</keyword>
<reference evidence="2" key="1">
    <citation type="journal article" date="2014" name="Int. J. Syst. Evol. Microbiol.">
        <title>Complete genome sequence of Corynebacterium casei LMG S-19264T (=DSM 44701T), isolated from a smear-ripened cheese.</title>
        <authorList>
            <consortium name="US DOE Joint Genome Institute (JGI-PGF)"/>
            <person name="Walter F."/>
            <person name="Albersmeier A."/>
            <person name="Kalinowski J."/>
            <person name="Ruckert C."/>
        </authorList>
    </citation>
    <scope>NUCLEOTIDE SEQUENCE</scope>
    <source>
        <strain evidence="2">JCM 4346</strain>
    </source>
</reference>
<evidence type="ECO:0000313" key="3">
    <source>
        <dbReference type="Proteomes" id="UP000658320"/>
    </source>
</evidence>
<gene>
    <name evidence="2" type="ORF">GCM10010251_58000</name>
</gene>
<comment type="caution">
    <text evidence="2">The sequence shown here is derived from an EMBL/GenBank/DDBJ whole genome shotgun (WGS) entry which is preliminary data.</text>
</comment>
<name>A0A918FDV0_9ACTN</name>
<protein>
    <recommendedName>
        <fullName evidence="4">Lipopolysaccharide biosynthesis protein</fullName>
    </recommendedName>
</protein>
<evidence type="ECO:0008006" key="4">
    <source>
        <dbReference type="Google" id="ProtNLM"/>
    </source>
</evidence>
<keyword evidence="3" id="KW-1185">Reference proteome</keyword>
<dbReference type="Proteomes" id="UP000658320">
    <property type="component" value="Unassembled WGS sequence"/>
</dbReference>